<dbReference type="EMBL" id="FXAN01000081">
    <property type="protein sequence ID" value="SMG01707.1"/>
    <property type="molecule type" value="Genomic_DNA"/>
</dbReference>
<organism evidence="1 2">
    <name type="scientific">Burkholderia singularis</name>
    <dbReference type="NCBI Taxonomy" id="1503053"/>
    <lineage>
        <taxon>Bacteria</taxon>
        <taxon>Pseudomonadati</taxon>
        <taxon>Pseudomonadota</taxon>
        <taxon>Betaproteobacteria</taxon>
        <taxon>Burkholderiales</taxon>
        <taxon>Burkholderiaceae</taxon>
        <taxon>Burkholderia</taxon>
        <taxon>pseudomallei group</taxon>
    </lineage>
</organism>
<dbReference type="Pfam" id="PF18836">
    <property type="entry name" value="B_solenoid_ydck"/>
    <property type="match status" value="2"/>
</dbReference>
<dbReference type="InterPro" id="IPR011004">
    <property type="entry name" value="Trimer_LpxA-like_sf"/>
</dbReference>
<dbReference type="Proteomes" id="UP000198460">
    <property type="component" value="Unassembled WGS sequence"/>
</dbReference>
<reference evidence="1 2" key="1">
    <citation type="submission" date="2017-04" db="EMBL/GenBank/DDBJ databases">
        <authorList>
            <person name="Afonso C.L."/>
            <person name="Miller P.J."/>
            <person name="Scott M.A."/>
            <person name="Spackman E."/>
            <person name="Goraichik I."/>
            <person name="Dimitrov K.M."/>
            <person name="Suarez D.L."/>
            <person name="Swayne D.E."/>
        </authorList>
    </citation>
    <scope>NUCLEOTIDE SEQUENCE [LARGE SCALE GENOMIC DNA]</scope>
    <source>
        <strain evidence="1">LMG 28154</strain>
    </source>
</reference>
<evidence type="ECO:0000313" key="2">
    <source>
        <dbReference type="Proteomes" id="UP000198460"/>
    </source>
</evidence>
<evidence type="ECO:0000313" key="1">
    <source>
        <dbReference type="EMBL" id="SMG01707.1"/>
    </source>
</evidence>
<dbReference type="SUPFAM" id="SSF51161">
    <property type="entry name" value="Trimeric LpxA-like enzymes"/>
    <property type="match status" value="1"/>
</dbReference>
<dbReference type="InterPro" id="IPR040831">
    <property type="entry name" value="B_solenoid_ydck_rpt"/>
</dbReference>
<proteinExistence type="predicted"/>
<dbReference type="AlphaFoldDB" id="A0A238H9L5"/>
<name>A0A238H9L5_9BURK</name>
<accession>A0A238H9L5</accession>
<sequence length="147" mass="15503">MYGNARVYDNARVSGNALVYGDARVYDNARVSGNALVSGNAEAIKADLFAILSQARVEAPAVAAALREGRVNGQLYSGKCACLVGTIANARGVDVYSDEFDIGRNSSRPAEQFFLSIAEGDTPETNPASKQALEWVEEFIAANPAAA</sequence>
<protein>
    <submittedName>
        <fullName evidence="1">Uncharacterized protein</fullName>
    </submittedName>
</protein>
<gene>
    <name evidence="1" type="ORF">BSIN_5375</name>
</gene>